<keyword evidence="2" id="KW-1185">Reference proteome</keyword>
<evidence type="ECO:0008006" key="3">
    <source>
        <dbReference type="Google" id="ProtNLM"/>
    </source>
</evidence>
<dbReference type="RefSeq" id="WP_338610906.1">
    <property type="nucleotide sequence ID" value="NZ_CP146276.1"/>
</dbReference>
<accession>A0ABZ2I9E1</accession>
<sequence length="97" mass="10767">MSITRRLAGKDNPATKDMLVRARAMVDQSILDLEAKDTMITADVAIKALDAAQEFGKIVNHKASLNMDDCFAYACARAYRIKIAYKGVDFTHTDLGW</sequence>
<protein>
    <recommendedName>
        <fullName evidence="3">PIN domain-containing protein</fullName>
    </recommendedName>
</protein>
<proteinExistence type="predicted"/>
<geneLocation type="plasmid" evidence="1 2">
    <name>unnamed</name>
</geneLocation>
<dbReference type="Proteomes" id="UP001369958">
    <property type="component" value="Plasmid unnamed"/>
</dbReference>
<dbReference type="CDD" id="cd09871">
    <property type="entry name" value="PIN_MtVapC28-VapC30-like"/>
    <property type="match status" value="1"/>
</dbReference>
<dbReference type="EMBL" id="CP146276">
    <property type="protein sequence ID" value="WWT34794.1"/>
    <property type="molecule type" value="Genomic_DNA"/>
</dbReference>
<dbReference type="Gene3D" id="3.40.50.1010">
    <property type="entry name" value="5'-nuclease"/>
    <property type="match status" value="1"/>
</dbReference>
<name>A0ABZ2I9E1_9HYPH</name>
<evidence type="ECO:0000313" key="1">
    <source>
        <dbReference type="EMBL" id="WWT34794.1"/>
    </source>
</evidence>
<keyword evidence="1" id="KW-0614">Plasmid</keyword>
<reference evidence="1 2" key="1">
    <citation type="submission" date="2024-02" db="EMBL/GenBank/DDBJ databases">
        <title>Complete genome sequence of Pelagibacterium nitratireducens ZH15.</title>
        <authorList>
            <person name="Zhao L.H."/>
        </authorList>
    </citation>
    <scope>NUCLEOTIDE SEQUENCE [LARGE SCALE GENOMIC DNA]</scope>
    <source>
        <strain evidence="1 2">ZH15</strain>
        <plasmid evidence="1 2">unnamed</plasmid>
    </source>
</reference>
<evidence type="ECO:0000313" key="2">
    <source>
        <dbReference type="Proteomes" id="UP001369958"/>
    </source>
</evidence>
<gene>
    <name evidence="1" type="ORF">V6617_18825</name>
</gene>
<organism evidence="1 2">
    <name type="scientific">Pelagibacterium nitratireducens</name>
    <dbReference type="NCBI Taxonomy" id="1046114"/>
    <lineage>
        <taxon>Bacteria</taxon>
        <taxon>Pseudomonadati</taxon>
        <taxon>Pseudomonadota</taxon>
        <taxon>Alphaproteobacteria</taxon>
        <taxon>Hyphomicrobiales</taxon>
        <taxon>Devosiaceae</taxon>
        <taxon>Pelagibacterium</taxon>
    </lineage>
</organism>